<evidence type="ECO:0000256" key="1">
    <source>
        <dbReference type="ARBA" id="ARBA00004236"/>
    </source>
</evidence>
<protein>
    <recommendedName>
        <fullName evidence="4">MAP kinase-activating death domain protein</fullName>
    </recommendedName>
</protein>
<feature type="compositionally biased region" description="Basic and acidic residues" evidence="8">
    <location>
        <begin position="1044"/>
        <end position="1054"/>
    </location>
</feature>
<reference evidence="10 11" key="1">
    <citation type="submission" date="2019-07" db="EMBL/GenBank/DDBJ databases">
        <title>Annotation for the trematode Paragonimus westermani.</title>
        <authorList>
            <person name="Choi Y.-J."/>
        </authorList>
    </citation>
    <scope>NUCLEOTIDE SEQUENCE [LARGE SCALE GENOMIC DNA]</scope>
    <source>
        <strain evidence="10">180907_Pwestermani</strain>
    </source>
</reference>
<dbReference type="Pfam" id="PF23629">
    <property type="entry name" value="Death_MADD"/>
    <property type="match status" value="1"/>
</dbReference>
<dbReference type="InterPro" id="IPR001194">
    <property type="entry name" value="cDENN_dom"/>
</dbReference>
<dbReference type="GO" id="GO:0005886">
    <property type="term" value="C:plasma membrane"/>
    <property type="evidence" value="ECO:0007669"/>
    <property type="project" value="UniProtKB-SubCell"/>
</dbReference>
<dbReference type="InterPro" id="IPR039980">
    <property type="entry name" value="MADD"/>
</dbReference>
<feature type="compositionally biased region" description="Polar residues" evidence="8">
    <location>
        <begin position="602"/>
        <end position="611"/>
    </location>
</feature>
<dbReference type="OrthoDB" id="6282239at2759"/>
<feature type="region of interest" description="Disordered" evidence="8">
    <location>
        <begin position="591"/>
        <end position="611"/>
    </location>
</feature>
<keyword evidence="11" id="KW-1185">Reference proteome</keyword>
<organism evidence="10 11">
    <name type="scientific">Paragonimus westermani</name>
    <dbReference type="NCBI Taxonomy" id="34504"/>
    <lineage>
        <taxon>Eukaryota</taxon>
        <taxon>Metazoa</taxon>
        <taxon>Spiralia</taxon>
        <taxon>Lophotrochozoa</taxon>
        <taxon>Platyhelminthes</taxon>
        <taxon>Trematoda</taxon>
        <taxon>Digenea</taxon>
        <taxon>Plagiorchiida</taxon>
        <taxon>Troglotremata</taxon>
        <taxon>Troglotrematidae</taxon>
        <taxon>Paragonimus</taxon>
    </lineage>
</organism>
<accession>A0A8T0DZ79</accession>
<dbReference type="PROSITE" id="PS50211">
    <property type="entry name" value="DENN"/>
    <property type="match status" value="1"/>
</dbReference>
<dbReference type="GO" id="GO:0032483">
    <property type="term" value="P:regulation of Rab protein signal transduction"/>
    <property type="evidence" value="ECO:0007669"/>
    <property type="project" value="TreeGrafter"/>
</dbReference>
<feature type="domain" description="UDENN" evidence="9">
    <location>
        <begin position="16"/>
        <end position="499"/>
    </location>
</feature>
<comment type="caution">
    <text evidence="10">The sequence shown here is derived from an EMBL/GenBank/DDBJ whole genome shotgun (WGS) entry which is preliminary data.</text>
</comment>
<dbReference type="Proteomes" id="UP000699462">
    <property type="component" value="Unassembled WGS sequence"/>
</dbReference>
<dbReference type="PANTHER" id="PTHR13008">
    <property type="entry name" value="MAP-KINASE ACTIVATING DEATH DOMAIN PROTEIN MADD /DENN/AEX-3 C.ELEGANS"/>
    <property type="match status" value="1"/>
</dbReference>
<dbReference type="Gene3D" id="3.30.450.200">
    <property type="match status" value="1"/>
</dbReference>
<keyword evidence="5" id="KW-0472">Membrane</keyword>
<keyword evidence="7" id="KW-0053">Apoptosis</keyword>
<evidence type="ECO:0000256" key="7">
    <source>
        <dbReference type="ARBA" id="ARBA00022703"/>
    </source>
</evidence>
<dbReference type="Gene3D" id="3.40.50.11500">
    <property type="match status" value="1"/>
</dbReference>
<feature type="region of interest" description="Disordered" evidence="8">
    <location>
        <begin position="1039"/>
        <end position="1060"/>
    </location>
</feature>
<dbReference type="InterPro" id="IPR037516">
    <property type="entry name" value="Tripartite_DENN"/>
</dbReference>
<feature type="region of interest" description="Disordered" evidence="8">
    <location>
        <begin position="665"/>
        <end position="697"/>
    </location>
</feature>
<dbReference type="GO" id="GO:0005085">
    <property type="term" value="F:guanyl-nucleotide exchange factor activity"/>
    <property type="evidence" value="ECO:0007669"/>
    <property type="project" value="TreeGrafter"/>
</dbReference>
<comment type="subcellular location">
    <subcellularLocation>
        <location evidence="1">Cell membrane</location>
    </subcellularLocation>
    <subcellularLocation>
        <location evidence="2">Cytoplasm</location>
    </subcellularLocation>
</comment>
<sequence length="1433" mass="159965">MEHCGTQSPCPRLLDYFVIVGSRGQCSNDTVAQNPVILKCYPEKSHDDFELPKDVVYFCQPEGCLSAPKSTLELGSTSFVFTLTDKDSGKVRFGISLNYFRPCSNANEFLRVAEDGTTNDTTATSEQTLLTSLCLISHHPFLSKFRQCLSVFKQLFDFAERYSLCKLSSGSIHPSLWSVLTGDYDSDRISVHHLIVKLAQDLENWILRLLSAPAPIPGRSCVHLSLLPECVGQPPLVFALPDKTRLTLVDFPLHLPLELLGVETCLSVWIAIMLEQKVILQSRDYNALTMSVMALTAMLYPLQYMFPAIPLLPTSLEGAENLLLSPTPYLIGIPANFLKEKKRFVIPPDVWLVDLDTNQMLGSPKLEPIPPLPVQEGNELLKHLEQALATMNSAKANIATETVAVDSMQEENDSPTDDVDTVDVATRVAMIRFFNSANVLANLTEHTRTIRIFPRPVVAFQYYSFLKSRQNLTSFTRRLAQTQAVEYFAEWCLYPENEVFQRIHAGIHDPPLIGDKAKWFAHTLPQIRFEVWSGKWCSLLEVAMRFAAGAPLDELSGTEYVDRMGSLDQSSLYQPPLSLEDQLRSAVIPHVPVSTHRKTRPRSSIDNTQLDQYDSPLDVRALASQATVDQDHAIFDSSDSGETSSDLDDADIWDLKRIAEVETSGGYNKDGVESQYSQPDSDSILKDGPTSDEGWLERCPGMEQSLQTSAAANDKPSQSVTLVVESSIDENQQDSAMTSKSRSVSFVEEEKLADHVDDPEEDLEETSVGKMLLTNLSENLADAASQASSHLTEFLNTQKNIVKRSGNFARRVVTEFKSDSPEKYGGRDAHHQYEAVGQPTVASKLLAKLTPKFQNRSKLNEADEETDRVLANPEQNLNDQAFLRIVTRMVLNGVKLNPAVTARLRELSVDENFRSYLISKVNQGLLETLDDPEAHLSDQMLASQTVYDSFIQLLQCMLRGLEATCTNHGIGGLASAVMMLEVCHTHYMEPPATQSPSGIGDRSEQCNSSGNRGSSKQNDDNLVGAVTDWFRSKKFVVSGPNENSVDRIEKESRRGRGLTGQVASLLSRANQVLSTTVEKRHPAGSTRQSQQQLDHQVDDNSDTFLTKQLSMTTKDDSKTASISASDRTYASSRMTHTDRYSVQKSCLAGACRFRNGQLVKWDTQPITNETGSLSSNPSYRVYLYEALVKPKERSRLWDHMQFWEDTFFDTVAQERDILGLDQAPMAMLEQFSRLDATERKRLQNQEDRLIAVCLHNLISFMVMMHVDKGAICTRVRRIQARCRLASSFSWTLSNLLDQLSYLDGNSIDLLPTMTRYNCLLSTCITDFSGSSEDVKYLEVFDKLLVFRDANDIVVKRWALSCISSVHLSSDGRTVVITLSQPDQNTQTESFRCDKAKQTLTAIRQVMEKYSPAKDSGVCESADSACSTAHHSAM</sequence>
<comment type="similarity">
    <text evidence="3">Belongs to the MADD family.</text>
</comment>
<evidence type="ECO:0000259" key="9">
    <source>
        <dbReference type="PROSITE" id="PS50211"/>
    </source>
</evidence>
<proteinExistence type="inferred from homology"/>
<dbReference type="EMBL" id="JTDF01000035">
    <property type="protein sequence ID" value="KAF8572438.1"/>
    <property type="molecule type" value="Genomic_DNA"/>
</dbReference>
<dbReference type="GO" id="GO:0005829">
    <property type="term" value="C:cytosol"/>
    <property type="evidence" value="ECO:0007669"/>
    <property type="project" value="TreeGrafter"/>
</dbReference>
<dbReference type="Pfam" id="PF03456">
    <property type="entry name" value="uDENN"/>
    <property type="match status" value="1"/>
</dbReference>
<evidence type="ECO:0000256" key="5">
    <source>
        <dbReference type="ARBA" id="ARBA00022475"/>
    </source>
</evidence>
<dbReference type="GO" id="GO:0006915">
    <property type="term" value="P:apoptotic process"/>
    <property type="evidence" value="ECO:0007669"/>
    <property type="project" value="UniProtKB-KW"/>
</dbReference>
<dbReference type="SMART" id="SM00801">
    <property type="entry name" value="dDENN"/>
    <property type="match status" value="1"/>
</dbReference>
<dbReference type="Pfam" id="PF02141">
    <property type="entry name" value="DENN"/>
    <property type="match status" value="1"/>
</dbReference>
<keyword evidence="6" id="KW-0963">Cytoplasm</keyword>
<dbReference type="SMART" id="SM00800">
    <property type="entry name" value="uDENN"/>
    <property type="match status" value="1"/>
</dbReference>
<evidence type="ECO:0000313" key="10">
    <source>
        <dbReference type="EMBL" id="KAF8572438.1"/>
    </source>
</evidence>
<dbReference type="InterPro" id="IPR005113">
    <property type="entry name" value="uDENN_dom"/>
</dbReference>
<keyword evidence="5" id="KW-1003">Cell membrane</keyword>
<evidence type="ECO:0000256" key="2">
    <source>
        <dbReference type="ARBA" id="ARBA00004496"/>
    </source>
</evidence>
<evidence type="ECO:0000256" key="6">
    <source>
        <dbReference type="ARBA" id="ARBA00022490"/>
    </source>
</evidence>
<evidence type="ECO:0000256" key="8">
    <source>
        <dbReference type="SAM" id="MobiDB-lite"/>
    </source>
</evidence>
<dbReference type="InterPro" id="IPR005112">
    <property type="entry name" value="dDENN_dom"/>
</dbReference>
<feature type="compositionally biased region" description="Polar residues" evidence="8">
    <location>
        <begin position="1085"/>
        <end position="1094"/>
    </location>
</feature>
<dbReference type="PANTHER" id="PTHR13008:SF7">
    <property type="entry name" value="MAP KINASE-ACTIVATING DEATH DOMAIN PROTEIN"/>
    <property type="match status" value="1"/>
</dbReference>
<dbReference type="InterPro" id="IPR043153">
    <property type="entry name" value="DENN_C"/>
</dbReference>
<dbReference type="GO" id="GO:0042981">
    <property type="term" value="P:regulation of apoptotic process"/>
    <property type="evidence" value="ECO:0007669"/>
    <property type="project" value="TreeGrafter"/>
</dbReference>
<dbReference type="InterPro" id="IPR056574">
    <property type="entry name" value="Death_MADD"/>
</dbReference>
<gene>
    <name evidence="10" type="ORF">P879_00334</name>
</gene>
<dbReference type="SMART" id="SM00799">
    <property type="entry name" value="DENN"/>
    <property type="match status" value="1"/>
</dbReference>
<evidence type="ECO:0000256" key="4">
    <source>
        <dbReference type="ARBA" id="ARBA00017868"/>
    </source>
</evidence>
<evidence type="ECO:0000313" key="11">
    <source>
        <dbReference type="Proteomes" id="UP000699462"/>
    </source>
</evidence>
<feature type="region of interest" description="Disordered" evidence="8">
    <location>
        <begin position="991"/>
        <end position="1020"/>
    </location>
</feature>
<feature type="compositionally biased region" description="Polar residues" evidence="8">
    <location>
        <begin position="1005"/>
        <end position="1016"/>
    </location>
</feature>
<name>A0A8T0DZ79_9TREM</name>
<evidence type="ECO:0000256" key="3">
    <source>
        <dbReference type="ARBA" id="ARBA00005978"/>
    </source>
</evidence>
<feature type="region of interest" description="Disordered" evidence="8">
    <location>
        <begin position="1076"/>
        <end position="1098"/>
    </location>
</feature>